<protein>
    <recommendedName>
        <fullName evidence="4">Peptidase S9 prolyl oligopeptidase catalytic domain-containing protein</fullName>
    </recommendedName>
</protein>
<sequence length="286" mass="31651">MQVDDNDRDELGANLLALGKAIDELKQKHDPFITNLMPDVQIYYKTVDYAIKYREFFSQKDVASGKKLLLEGLARAKSLADRQAPWTTQKGEVVRGYVSKIDGSVQPYGVTVPDNYSADGPPFDLSLWFHGRGETLGEVSFIAGGKGFVASMPAMKNTIMLYPYGRYCNAFKFAGEVDVLEALADAKTKYKINDKGLFDRGFSMGGAAAWQFAVHYPDMWLAANPGAGFAETVDFMDKFGHEKLKPTGTSVSSGICMIVRIMPAIFPTCHYLPITAIRTRNNKPLM</sequence>
<dbReference type="PANTHER" id="PTHR43037:SF1">
    <property type="entry name" value="BLL1128 PROTEIN"/>
    <property type="match status" value="1"/>
</dbReference>
<evidence type="ECO:0000256" key="1">
    <source>
        <dbReference type="ARBA" id="ARBA00022729"/>
    </source>
</evidence>
<accession>A0ABX1W246</accession>
<dbReference type="RefSeq" id="WP_175269880.1">
    <property type="nucleotide sequence ID" value="NZ_JABFCR010000035.1"/>
</dbReference>
<evidence type="ECO:0008006" key="4">
    <source>
        <dbReference type="Google" id="ProtNLM"/>
    </source>
</evidence>
<reference evidence="2 3" key="1">
    <citation type="submission" date="2020-05" db="EMBL/GenBank/DDBJ databases">
        <authorList>
            <person name="Khan S.A."/>
            <person name="Jeon C.O."/>
            <person name="Chun B.H."/>
        </authorList>
    </citation>
    <scope>NUCLEOTIDE SEQUENCE [LARGE SCALE GENOMIC DNA]</scope>
    <source>
        <strain evidence="2 3">S1162</strain>
    </source>
</reference>
<dbReference type="Proteomes" id="UP000566071">
    <property type="component" value="Unassembled WGS sequence"/>
</dbReference>
<organism evidence="2 3">
    <name type="scientific">Mucilaginibacter humi</name>
    <dbReference type="NCBI Taxonomy" id="2732510"/>
    <lineage>
        <taxon>Bacteria</taxon>
        <taxon>Pseudomonadati</taxon>
        <taxon>Bacteroidota</taxon>
        <taxon>Sphingobacteriia</taxon>
        <taxon>Sphingobacteriales</taxon>
        <taxon>Sphingobacteriaceae</taxon>
        <taxon>Mucilaginibacter</taxon>
    </lineage>
</organism>
<keyword evidence="3" id="KW-1185">Reference proteome</keyword>
<dbReference type="PANTHER" id="PTHR43037">
    <property type="entry name" value="UNNAMED PRODUCT-RELATED"/>
    <property type="match status" value="1"/>
</dbReference>
<evidence type="ECO:0000313" key="3">
    <source>
        <dbReference type="Proteomes" id="UP000566071"/>
    </source>
</evidence>
<dbReference type="InterPro" id="IPR029058">
    <property type="entry name" value="AB_hydrolase_fold"/>
</dbReference>
<name>A0ABX1W246_9SPHI</name>
<keyword evidence="1" id="KW-0732">Signal</keyword>
<gene>
    <name evidence="2" type="ORF">HK413_08645</name>
</gene>
<dbReference type="SUPFAM" id="SSF53474">
    <property type="entry name" value="alpha/beta-Hydrolases"/>
    <property type="match status" value="1"/>
</dbReference>
<dbReference type="Gene3D" id="3.40.50.1820">
    <property type="entry name" value="alpha/beta hydrolase"/>
    <property type="match status" value="1"/>
</dbReference>
<proteinExistence type="predicted"/>
<dbReference type="EMBL" id="JABFCR010000035">
    <property type="protein sequence ID" value="NNU34195.1"/>
    <property type="molecule type" value="Genomic_DNA"/>
</dbReference>
<comment type="caution">
    <text evidence="2">The sequence shown here is derived from an EMBL/GenBank/DDBJ whole genome shotgun (WGS) entry which is preliminary data.</text>
</comment>
<dbReference type="InterPro" id="IPR050955">
    <property type="entry name" value="Plant_Biomass_Hydrol_Est"/>
</dbReference>
<evidence type="ECO:0000313" key="2">
    <source>
        <dbReference type="EMBL" id="NNU34195.1"/>
    </source>
</evidence>